<protein>
    <submittedName>
        <fullName evidence="1">Uncharacterized protein</fullName>
    </submittedName>
</protein>
<sequence length="87" mass="9375">MNDNDKAISVLAQAIRKAVHSCLASAPFDITIVGKVVSRDSSGLYTVELNGKHYKAKAQGSVQHTAGAVVRILVPQNNYEDLWILAP</sequence>
<dbReference type="RefSeq" id="WP_249316739.1">
    <property type="nucleotide sequence ID" value="NZ_JACRSR010000003.1"/>
</dbReference>
<dbReference type="AlphaFoldDB" id="A0A926D5U7"/>
<reference evidence="1" key="1">
    <citation type="submission" date="2020-08" db="EMBL/GenBank/DDBJ databases">
        <title>Genome public.</title>
        <authorList>
            <person name="Liu C."/>
            <person name="Sun Q."/>
        </authorList>
    </citation>
    <scope>NUCLEOTIDE SEQUENCE</scope>
    <source>
        <strain evidence="1">NSJ-53</strain>
    </source>
</reference>
<keyword evidence="2" id="KW-1185">Reference proteome</keyword>
<evidence type="ECO:0000313" key="1">
    <source>
        <dbReference type="EMBL" id="MBC8531928.1"/>
    </source>
</evidence>
<name>A0A926D5U7_9FIRM</name>
<dbReference type="EMBL" id="JACRSR010000003">
    <property type="protein sequence ID" value="MBC8531928.1"/>
    <property type="molecule type" value="Genomic_DNA"/>
</dbReference>
<organism evidence="1 2">
    <name type="scientific">Gehongia tenuis</name>
    <dbReference type="NCBI Taxonomy" id="2763655"/>
    <lineage>
        <taxon>Bacteria</taxon>
        <taxon>Bacillati</taxon>
        <taxon>Bacillota</taxon>
        <taxon>Clostridia</taxon>
        <taxon>Christensenellales</taxon>
        <taxon>Christensenellaceae</taxon>
        <taxon>Gehongia</taxon>
    </lineage>
</organism>
<evidence type="ECO:0000313" key="2">
    <source>
        <dbReference type="Proteomes" id="UP000623172"/>
    </source>
</evidence>
<comment type="caution">
    <text evidence="1">The sequence shown here is derived from an EMBL/GenBank/DDBJ whole genome shotgun (WGS) entry which is preliminary data.</text>
</comment>
<accession>A0A926D5U7</accession>
<dbReference type="Proteomes" id="UP000623172">
    <property type="component" value="Unassembled WGS sequence"/>
</dbReference>
<gene>
    <name evidence="1" type="ORF">H8696_08720</name>
</gene>
<proteinExistence type="predicted"/>